<dbReference type="Proteomes" id="UP000678499">
    <property type="component" value="Unassembled WGS sequence"/>
</dbReference>
<dbReference type="PANTHER" id="PTHR16525">
    <property type="entry name" value="PROTEIN C12ORF4"/>
    <property type="match status" value="1"/>
</dbReference>
<evidence type="ECO:0000256" key="3">
    <source>
        <dbReference type="SAM" id="MobiDB-lite"/>
    </source>
</evidence>
<feature type="compositionally biased region" description="Basic and acidic residues" evidence="3">
    <location>
        <begin position="829"/>
        <end position="838"/>
    </location>
</feature>
<feature type="region of interest" description="Disordered" evidence="3">
    <location>
        <begin position="814"/>
        <end position="865"/>
    </location>
</feature>
<protein>
    <recommendedName>
        <fullName evidence="4">RRM domain-containing protein</fullName>
    </recommendedName>
</protein>
<dbReference type="Pfam" id="PF13893">
    <property type="entry name" value="RRM_5"/>
    <property type="match status" value="1"/>
</dbReference>
<sequence>MSWGRGAMATGGFRGRGGGNRGGFGGGGDMGQRQDVDFQSDAGFENRQGPPFKRARAEEPENRIILLTIAKPNYPITVTLESAREAKDQLQGADIYSGCCTLSIEFGKPQRLNVTKNDSETYDFTNPNLPSSHDGRQDNSGYGQAQQRRTLLNNPQGNGGDAGYNAGGGGGAVGGGGPGYGGGGGYNNGGGFGGGKKPFGPGDGMGEQQGYRGGPGQGPQGGGGGFPGGAGYGMPEQDYQGRPAQNFGPGPNQGFGGPGFGGGPGGPGYNAGPPGGNYGGGMGMNQGGEYDMQGWGPMGPGMGPQHGAVLMVYGLNQEKFNADKVFNLFCLYGNVRKVKFLKTKDSTAMVEMGDAEAAAKCIEVLHNVTVLGSQLQLQPSKQEFLTETGRPFDLNDGSKSFVNFENSRNNRFTSPEQASKNRLVAPTKTLHFYNSPPHMSDDEVKKIFSDAGAPEPTEVIMLETRAAERSSAGKVVFASAEDAVDALTLANHTALPSPNGKSVYIFKVCFTGQGGMRGPGGPGGPMGGGPGGPPRGGGQGFRGGRGGRGGPGGGFNRGGGGGPGGPFKRERISCGKFWMVVEKIRCDYDLTCDDANRRISFDVPSPKNVREPCAEYSARILRKYDFPIFLQDAMEENVRRFVEDTEKATCEDFFSGFNVDALLSQSSDIAKNWASWFNEETKSKKTRCSLTDEEIFSEAYHNLLHSARSGSGGLVPILQKERTTATDLDSLVKDRDRDLSETKERHTEEMETLMYQLELGSVTVPDVNSAAEKHHHECESAEKAWNTQIASLHQTRRDEFRSWIMSMHLDSYLSADSQPSPGLDEEEFERWRGTEGRKGGAGKKKQRFWESSEPSSGRTSVITSPSSSSLVDLTLEESFTIQLGAQMKHTHNLRLLAAGPFSLCRQHRIFSEKPSYPDPIRMHTAMSLYSEKLHGVVIFVDNRISSFSGRKREFASICEIGPEFHFAPLEEQLENMRTKILPEAMDWRKEHNTAESSLPTNGMTQGDFYVTTHSNLEQVHVVFHLVADSEVVLSADAVSSRHPVILGLRNVLKACSLSDITTLSIPLFLTHEMAEEMTISWCVKRAELVFKCVKGFMMEMASWGGSLLTTLQFVVPEDVSENLFNQLTALLPSVFRVSNPLVMKTTGNK</sequence>
<feature type="region of interest" description="Disordered" evidence="3">
    <location>
        <begin position="193"/>
        <end position="268"/>
    </location>
</feature>
<reference evidence="5" key="1">
    <citation type="submission" date="2020-11" db="EMBL/GenBank/DDBJ databases">
        <authorList>
            <person name="Tran Van P."/>
        </authorList>
    </citation>
    <scope>NUCLEOTIDE SEQUENCE</scope>
</reference>
<dbReference type="AlphaFoldDB" id="A0A7R9BW74"/>
<dbReference type="PROSITE" id="PS50102">
    <property type="entry name" value="RRM"/>
    <property type="match status" value="2"/>
</dbReference>
<evidence type="ECO:0000256" key="2">
    <source>
        <dbReference type="PROSITE-ProRule" id="PRU00176"/>
    </source>
</evidence>
<accession>A0A7R9BW74</accession>
<feature type="compositionally biased region" description="Gly residues" evidence="3">
    <location>
        <begin position="251"/>
        <end position="268"/>
    </location>
</feature>
<dbReference type="InterPro" id="IPR019311">
    <property type="entry name" value="Fy-3"/>
</dbReference>
<dbReference type="SUPFAM" id="SSF54928">
    <property type="entry name" value="RNA-binding domain, RBD"/>
    <property type="match status" value="2"/>
</dbReference>
<organism evidence="5">
    <name type="scientific">Notodromas monacha</name>
    <dbReference type="NCBI Taxonomy" id="399045"/>
    <lineage>
        <taxon>Eukaryota</taxon>
        <taxon>Metazoa</taxon>
        <taxon>Ecdysozoa</taxon>
        <taxon>Arthropoda</taxon>
        <taxon>Crustacea</taxon>
        <taxon>Oligostraca</taxon>
        <taxon>Ostracoda</taxon>
        <taxon>Podocopa</taxon>
        <taxon>Podocopida</taxon>
        <taxon>Cypridocopina</taxon>
        <taxon>Cypridoidea</taxon>
        <taxon>Cyprididae</taxon>
        <taxon>Notodromas</taxon>
    </lineage>
</organism>
<feature type="compositionally biased region" description="Polar residues" evidence="3">
    <location>
        <begin position="118"/>
        <end position="131"/>
    </location>
</feature>
<feature type="region of interest" description="Disordered" evidence="3">
    <location>
        <begin position="1"/>
        <end position="54"/>
    </location>
</feature>
<evidence type="ECO:0000313" key="5">
    <source>
        <dbReference type="EMBL" id="CAD7281563.1"/>
    </source>
</evidence>
<proteinExistence type="predicted"/>
<dbReference type="Gene3D" id="3.30.70.330">
    <property type="match status" value="3"/>
</dbReference>
<dbReference type="InterPro" id="IPR055204">
    <property type="entry name" value="HNRNPL_RRM"/>
</dbReference>
<feature type="compositionally biased region" description="Low complexity" evidence="3">
    <location>
        <begin position="855"/>
        <end position="865"/>
    </location>
</feature>
<dbReference type="CDD" id="cd12427">
    <property type="entry name" value="RRM4_hnRNPL_like"/>
    <property type="match status" value="1"/>
</dbReference>
<feature type="compositionally biased region" description="Gly residues" evidence="3">
    <location>
        <begin position="516"/>
        <end position="565"/>
    </location>
</feature>
<feature type="domain" description="RRM" evidence="4">
    <location>
        <begin position="428"/>
        <end position="505"/>
    </location>
</feature>
<evidence type="ECO:0000313" key="6">
    <source>
        <dbReference type="Proteomes" id="UP000678499"/>
    </source>
</evidence>
<feature type="compositionally biased region" description="Gly residues" evidence="3">
    <location>
        <begin position="193"/>
        <end position="232"/>
    </location>
</feature>
<dbReference type="Pfam" id="PF22976">
    <property type="entry name" value="RRM_10"/>
    <property type="match status" value="1"/>
</dbReference>
<feature type="compositionally biased region" description="Gly residues" evidence="3">
    <location>
        <begin position="12"/>
        <end position="30"/>
    </location>
</feature>
<dbReference type="EMBL" id="CAJPEX010002978">
    <property type="protein sequence ID" value="CAG0921715.1"/>
    <property type="molecule type" value="Genomic_DNA"/>
</dbReference>
<evidence type="ECO:0000256" key="1">
    <source>
        <dbReference type="ARBA" id="ARBA00022884"/>
    </source>
</evidence>
<feature type="compositionally biased region" description="Low complexity" evidence="3">
    <location>
        <begin position="1"/>
        <end position="11"/>
    </location>
</feature>
<dbReference type="InterPro" id="IPR012677">
    <property type="entry name" value="Nucleotide-bd_a/b_plait_sf"/>
</dbReference>
<feature type="domain" description="RRM" evidence="4">
    <location>
        <begin position="308"/>
        <end position="382"/>
    </location>
</feature>
<feature type="region of interest" description="Disordered" evidence="3">
    <location>
        <begin position="516"/>
        <end position="566"/>
    </location>
</feature>
<dbReference type="GO" id="GO:0003723">
    <property type="term" value="F:RNA binding"/>
    <property type="evidence" value="ECO:0007669"/>
    <property type="project" value="UniProtKB-UniRule"/>
</dbReference>
<dbReference type="InterPro" id="IPR035979">
    <property type="entry name" value="RBD_domain_sf"/>
</dbReference>
<name>A0A7R9BW74_9CRUS</name>
<dbReference type="OrthoDB" id="415359at2759"/>
<dbReference type="CDD" id="cd12424">
    <property type="entry name" value="RRM3_hnRNPL_like"/>
    <property type="match status" value="1"/>
</dbReference>
<dbReference type="EMBL" id="OA885015">
    <property type="protein sequence ID" value="CAD7281563.1"/>
    <property type="molecule type" value="Genomic_DNA"/>
</dbReference>
<gene>
    <name evidence="5" type="ORF">NMOB1V02_LOCUS9206</name>
</gene>
<dbReference type="Pfam" id="PF10154">
    <property type="entry name" value="Fy-3"/>
    <property type="match status" value="1"/>
</dbReference>
<dbReference type="GO" id="GO:0005737">
    <property type="term" value="C:cytoplasm"/>
    <property type="evidence" value="ECO:0007669"/>
    <property type="project" value="TreeGrafter"/>
</dbReference>
<dbReference type="SMART" id="SM00360">
    <property type="entry name" value="RRM"/>
    <property type="match status" value="2"/>
</dbReference>
<evidence type="ECO:0000259" key="4">
    <source>
        <dbReference type="PROSITE" id="PS50102"/>
    </source>
</evidence>
<keyword evidence="6" id="KW-1185">Reference proteome</keyword>
<dbReference type="PANTHER" id="PTHR16525:SF0">
    <property type="entry name" value="PROTEIN C12ORF4"/>
    <property type="match status" value="1"/>
</dbReference>
<dbReference type="InterPro" id="IPR000504">
    <property type="entry name" value="RRM_dom"/>
</dbReference>
<feature type="region of interest" description="Disordered" evidence="3">
    <location>
        <begin position="118"/>
        <end position="145"/>
    </location>
</feature>
<keyword evidence="1 2" id="KW-0694">RNA-binding</keyword>